<dbReference type="KEGG" id="ssai:N0B31_14415"/>
<dbReference type="Proteomes" id="UP001057580">
    <property type="component" value="Chromosome"/>
</dbReference>
<dbReference type="InterPro" id="IPR045679">
    <property type="entry name" value="DUF6199"/>
</dbReference>
<evidence type="ECO:0000313" key="3">
    <source>
        <dbReference type="Proteomes" id="UP001057580"/>
    </source>
</evidence>
<name>A0A9E7U9Y8_9EURY</name>
<gene>
    <name evidence="2" type="ORF">N0B31_14415</name>
</gene>
<proteinExistence type="predicted"/>
<feature type="domain" description="DUF6199" evidence="1">
    <location>
        <begin position="10"/>
        <end position="73"/>
    </location>
</feature>
<dbReference type="EMBL" id="CP104003">
    <property type="protein sequence ID" value="UWM53329.1"/>
    <property type="molecule type" value="Genomic_DNA"/>
</dbReference>
<dbReference type="RefSeq" id="WP_260592323.1">
    <property type="nucleotide sequence ID" value="NZ_CP104003.1"/>
</dbReference>
<accession>A0A9E7U9Y8</accession>
<organism evidence="2 3">
    <name type="scientific">Salinirubellus salinus</name>
    <dbReference type="NCBI Taxonomy" id="1364945"/>
    <lineage>
        <taxon>Archaea</taxon>
        <taxon>Methanobacteriati</taxon>
        <taxon>Methanobacteriota</taxon>
        <taxon>Stenosarchaea group</taxon>
        <taxon>Halobacteria</taxon>
        <taxon>Halobacteriales</taxon>
        <taxon>Natronomonadaceae</taxon>
        <taxon>Salinirubellus</taxon>
    </lineage>
</organism>
<reference evidence="2" key="1">
    <citation type="submission" date="2022-09" db="EMBL/GenBank/DDBJ databases">
        <title>Diverse halophilic archaea isolated from saline environments.</title>
        <authorList>
            <person name="Cui H.-L."/>
        </authorList>
    </citation>
    <scope>NUCLEOTIDE SEQUENCE</scope>
    <source>
        <strain evidence="2">ZS-35-S2</strain>
    </source>
</reference>
<protein>
    <recommendedName>
        <fullName evidence="1">DUF6199 domain-containing protein</fullName>
    </recommendedName>
</protein>
<dbReference type="Pfam" id="PF19701">
    <property type="entry name" value="DUF6199"/>
    <property type="match status" value="1"/>
</dbReference>
<evidence type="ECO:0000259" key="1">
    <source>
        <dbReference type="Pfam" id="PF19701"/>
    </source>
</evidence>
<keyword evidence="3" id="KW-1185">Reference proteome</keyword>
<sequence>MFGRSDCNKMGALWAIVQGLFAAVAPRRSVALGRRMLSMSFENTEQLEPRASYLRQVRAMGIGLAAAGIAGFVMETVAEDDAAPDGGAAGEVAESTDSA</sequence>
<dbReference type="GeneID" id="74943639"/>
<dbReference type="AlphaFoldDB" id="A0A9E7U9Y8"/>
<evidence type="ECO:0000313" key="2">
    <source>
        <dbReference type="EMBL" id="UWM53329.1"/>
    </source>
</evidence>